<dbReference type="EMBL" id="WNVC01000477">
    <property type="protein sequence ID" value="MDZ5000597.1"/>
    <property type="molecule type" value="Genomic_DNA"/>
</dbReference>
<comment type="caution">
    <text evidence="1">The sequence shown here is derived from an EMBL/GenBank/DDBJ whole genome shotgun (WGS) entry which is preliminary data.</text>
</comment>
<gene>
    <name evidence="1" type="ORF">GNF79_16315</name>
</gene>
<sequence>MDGKAERHALNDSISNLTIEITDSATKTPITNSIRKIKDNIKVMFDDDQLSYSLTEFKEGKNDDGSIIDTATITLSGDSVFTGNLNEDFLETGKVRITNLPEGLNSKAVKTGDKTVVLSFEGKAKSHDSDIEIELSFSDDA</sequence>
<proteinExistence type="predicted"/>
<reference evidence="1" key="1">
    <citation type="submission" date="2019-11" db="EMBL/GenBank/DDBJ databases">
        <title>Characterization of Clostridium perfringens isolates from swine manure treated agricultural soils.</title>
        <authorList>
            <person name="Wushke S.T."/>
        </authorList>
    </citation>
    <scope>NUCLEOTIDE SEQUENCE</scope>
    <source>
        <strain evidence="1">X26</strain>
    </source>
</reference>
<dbReference type="RefSeq" id="WP_322458856.1">
    <property type="nucleotide sequence ID" value="NZ_WNVC01000477.1"/>
</dbReference>
<evidence type="ECO:0000313" key="1">
    <source>
        <dbReference type="EMBL" id="MDZ5000597.1"/>
    </source>
</evidence>
<dbReference type="Proteomes" id="UP001291306">
    <property type="component" value="Unassembled WGS sequence"/>
</dbReference>
<accession>A0AAW9II02</accession>
<feature type="non-terminal residue" evidence="1">
    <location>
        <position position="141"/>
    </location>
</feature>
<evidence type="ECO:0008006" key="3">
    <source>
        <dbReference type="Google" id="ProtNLM"/>
    </source>
</evidence>
<name>A0AAW9II02_CLOPF</name>
<organism evidence="1 2">
    <name type="scientific">Clostridium perfringens</name>
    <dbReference type="NCBI Taxonomy" id="1502"/>
    <lineage>
        <taxon>Bacteria</taxon>
        <taxon>Bacillati</taxon>
        <taxon>Bacillota</taxon>
        <taxon>Clostridia</taxon>
        <taxon>Eubacteriales</taxon>
        <taxon>Clostridiaceae</taxon>
        <taxon>Clostridium</taxon>
    </lineage>
</organism>
<evidence type="ECO:0000313" key="2">
    <source>
        <dbReference type="Proteomes" id="UP001291306"/>
    </source>
</evidence>
<protein>
    <recommendedName>
        <fullName evidence="3">DUF4352 domain-containing protein</fullName>
    </recommendedName>
</protein>
<dbReference type="AlphaFoldDB" id="A0AAW9II02"/>